<evidence type="ECO:0000313" key="2">
    <source>
        <dbReference type="Proteomes" id="UP000694892"/>
    </source>
</evidence>
<dbReference type="AlphaFoldDB" id="A0A974DJW9"/>
<dbReference type="EMBL" id="CM004469">
    <property type="protein sequence ID" value="OCT93022.1"/>
    <property type="molecule type" value="Genomic_DNA"/>
</dbReference>
<organism evidence="1 2">
    <name type="scientific">Xenopus laevis</name>
    <name type="common">African clawed frog</name>
    <dbReference type="NCBI Taxonomy" id="8355"/>
    <lineage>
        <taxon>Eukaryota</taxon>
        <taxon>Metazoa</taxon>
        <taxon>Chordata</taxon>
        <taxon>Craniata</taxon>
        <taxon>Vertebrata</taxon>
        <taxon>Euteleostomi</taxon>
        <taxon>Amphibia</taxon>
        <taxon>Batrachia</taxon>
        <taxon>Anura</taxon>
        <taxon>Pipoidea</taxon>
        <taxon>Pipidae</taxon>
        <taxon>Xenopodinae</taxon>
        <taxon>Xenopus</taxon>
        <taxon>Xenopus</taxon>
    </lineage>
</organism>
<name>A0A974DJW9_XENLA</name>
<reference evidence="2" key="1">
    <citation type="journal article" date="2016" name="Nature">
        <title>Genome evolution in the allotetraploid frog Xenopus laevis.</title>
        <authorList>
            <person name="Session A.M."/>
            <person name="Uno Y."/>
            <person name="Kwon T."/>
            <person name="Chapman J.A."/>
            <person name="Toyoda A."/>
            <person name="Takahashi S."/>
            <person name="Fukui A."/>
            <person name="Hikosaka A."/>
            <person name="Suzuki A."/>
            <person name="Kondo M."/>
            <person name="van Heeringen S.J."/>
            <person name="Quigley I."/>
            <person name="Heinz S."/>
            <person name="Ogino H."/>
            <person name="Ochi H."/>
            <person name="Hellsten U."/>
            <person name="Lyons J.B."/>
            <person name="Simakov O."/>
            <person name="Putnam N."/>
            <person name="Stites J."/>
            <person name="Kuroki Y."/>
            <person name="Tanaka T."/>
            <person name="Michiue T."/>
            <person name="Watanabe M."/>
            <person name="Bogdanovic O."/>
            <person name="Lister R."/>
            <person name="Georgiou G."/>
            <person name="Paranjpe S.S."/>
            <person name="van Kruijsbergen I."/>
            <person name="Shu S."/>
            <person name="Carlson J."/>
            <person name="Kinoshita T."/>
            <person name="Ohta Y."/>
            <person name="Mawaribuchi S."/>
            <person name="Jenkins J."/>
            <person name="Grimwood J."/>
            <person name="Schmutz J."/>
            <person name="Mitros T."/>
            <person name="Mozaffari S.V."/>
            <person name="Suzuki Y."/>
            <person name="Haramoto Y."/>
            <person name="Yamamoto T.S."/>
            <person name="Takagi C."/>
            <person name="Heald R."/>
            <person name="Miller K."/>
            <person name="Haudenschild C."/>
            <person name="Kitzman J."/>
            <person name="Nakayama T."/>
            <person name="Izutsu Y."/>
            <person name="Robert J."/>
            <person name="Fortriede J."/>
            <person name="Burns K."/>
            <person name="Lotay V."/>
            <person name="Karimi K."/>
            <person name="Yasuoka Y."/>
            <person name="Dichmann D.S."/>
            <person name="Flajnik M.F."/>
            <person name="Houston D.W."/>
            <person name="Shendure J."/>
            <person name="DuPasquier L."/>
            <person name="Vize P.D."/>
            <person name="Zorn A.M."/>
            <person name="Ito M."/>
            <person name="Marcotte E.M."/>
            <person name="Wallingford J.B."/>
            <person name="Ito Y."/>
            <person name="Asashima M."/>
            <person name="Ueno N."/>
            <person name="Matsuda Y."/>
            <person name="Veenstra G.J."/>
            <person name="Fujiyama A."/>
            <person name="Harland R.M."/>
            <person name="Taira M."/>
            <person name="Rokhsar D.S."/>
        </authorList>
    </citation>
    <scope>NUCLEOTIDE SEQUENCE [LARGE SCALE GENOMIC DNA]</scope>
    <source>
        <strain evidence="2">J</strain>
    </source>
</reference>
<sequence length="337" mass="39329">MDFIDNLSSKSKLVFKIHNSISDAKLWSYLYSQCMESNIQINEGMSFSKLKHKISNVMLMKRNVAQLILAEEIKKHNVRLTQIESTLKQNQVTQVSVITKRQGQSQMMPDINDPELDYQSKHLLKIAKTFPKFDKCRTLIDNSHTFEANFSKFDLSEGQRNILFKSWVPVSLASKLPFFSSPEGQECNEFDRDDVITFAAMFEKAYRLVMELNDVDQPTPQSMIYEFVKEWTFLHPVSIVCASSYNSFQEAVVYVEKYRLAFLSQSSESPDTHIVSPIGTDLKIKILPKVNEKYLPYLRARLLTSSEGFEYEKLRILKYFFGYFDHRIGYYDLRLRT</sequence>
<dbReference type="Proteomes" id="UP000694892">
    <property type="component" value="Chromosome 2S"/>
</dbReference>
<gene>
    <name evidence="1" type="ORF">XELAEV_18016088mg</name>
</gene>
<accession>A0A974DJW9</accession>
<evidence type="ECO:0000313" key="1">
    <source>
        <dbReference type="EMBL" id="OCT93022.1"/>
    </source>
</evidence>
<protein>
    <submittedName>
        <fullName evidence="1">Uncharacterized protein</fullName>
    </submittedName>
</protein>
<proteinExistence type="predicted"/>